<keyword evidence="3" id="KW-0520">NAD</keyword>
<evidence type="ECO:0000256" key="1">
    <source>
        <dbReference type="ARBA" id="ARBA00005854"/>
    </source>
</evidence>
<dbReference type="InterPro" id="IPR006139">
    <property type="entry name" value="D-isomer_2_OHA_DH_cat_dom"/>
</dbReference>
<evidence type="ECO:0000313" key="5">
    <source>
        <dbReference type="EMBL" id="PJE62937.1"/>
    </source>
</evidence>
<feature type="domain" description="D-isomer specific 2-hydroxyacid dehydrogenase catalytic" evidence="4">
    <location>
        <begin position="13"/>
        <end position="141"/>
    </location>
</feature>
<dbReference type="PANTHER" id="PTHR43761">
    <property type="entry name" value="D-ISOMER SPECIFIC 2-HYDROXYACID DEHYDROGENASE FAMILY PROTEIN (AFU_ORTHOLOGUE AFUA_1G13630)"/>
    <property type="match status" value="1"/>
</dbReference>
<evidence type="ECO:0000313" key="6">
    <source>
        <dbReference type="Proteomes" id="UP000229554"/>
    </source>
</evidence>
<organism evidence="5 6">
    <name type="scientific">Candidatus Roizmanbacteria bacterium CG10_big_fil_rev_8_21_14_0_10_39_6</name>
    <dbReference type="NCBI Taxonomy" id="1974853"/>
    <lineage>
        <taxon>Bacteria</taxon>
        <taxon>Candidatus Roizmaniibacteriota</taxon>
    </lineage>
</organism>
<sequence length="169" mass="18674">MKITISMTQDNFTQNQLDSLAQWGTVVFSTSKQEMTVEELIELTRDSDILVADPDNFGGFEKAKERLTAVMEKLPHLKGVALSTTSFGWIDLDYCNKRGIAVSNIPGYSREAVAEHTLALLLCTAKNILVTDRKTQKEMYEIQMGFELKGKILGIIGVGNIGSRTAELG</sequence>
<name>A0A2M8KSN2_9BACT</name>
<comment type="caution">
    <text evidence="5">The sequence shown here is derived from an EMBL/GenBank/DDBJ whole genome shotgun (WGS) entry which is preliminary data.</text>
</comment>
<evidence type="ECO:0000259" key="4">
    <source>
        <dbReference type="Pfam" id="PF00389"/>
    </source>
</evidence>
<dbReference type="Gene3D" id="3.40.50.720">
    <property type="entry name" value="NAD(P)-binding Rossmann-like Domain"/>
    <property type="match status" value="2"/>
</dbReference>
<protein>
    <recommendedName>
        <fullName evidence="4">D-isomer specific 2-hydroxyacid dehydrogenase catalytic domain-containing protein</fullName>
    </recommendedName>
</protein>
<dbReference type="AlphaFoldDB" id="A0A2M8KSN2"/>
<dbReference type="GO" id="GO:0016616">
    <property type="term" value="F:oxidoreductase activity, acting on the CH-OH group of donors, NAD or NADP as acceptor"/>
    <property type="evidence" value="ECO:0007669"/>
    <property type="project" value="InterPro"/>
</dbReference>
<evidence type="ECO:0000256" key="2">
    <source>
        <dbReference type="ARBA" id="ARBA00023002"/>
    </source>
</evidence>
<proteinExistence type="inferred from homology"/>
<dbReference type="Pfam" id="PF00389">
    <property type="entry name" value="2-Hacid_dh"/>
    <property type="match status" value="1"/>
</dbReference>
<dbReference type="Proteomes" id="UP000229554">
    <property type="component" value="Unassembled WGS sequence"/>
</dbReference>
<dbReference type="GO" id="GO:0051287">
    <property type="term" value="F:NAD binding"/>
    <property type="evidence" value="ECO:0007669"/>
    <property type="project" value="InterPro"/>
</dbReference>
<gene>
    <name evidence="5" type="ORF">COU88_02265</name>
</gene>
<dbReference type="SUPFAM" id="SSF52283">
    <property type="entry name" value="Formate/glycerate dehydrogenase catalytic domain-like"/>
    <property type="match status" value="1"/>
</dbReference>
<dbReference type="InterPro" id="IPR050418">
    <property type="entry name" value="D-iso_2-hydroxyacid_DH_PdxB"/>
</dbReference>
<reference evidence="6" key="1">
    <citation type="submission" date="2017-09" db="EMBL/GenBank/DDBJ databases">
        <title>Depth-based differentiation of microbial function through sediment-hosted aquifers and enrichment of novel symbionts in the deep terrestrial subsurface.</title>
        <authorList>
            <person name="Probst A.J."/>
            <person name="Ladd B."/>
            <person name="Jarett J.K."/>
            <person name="Geller-Mcgrath D.E."/>
            <person name="Sieber C.M.K."/>
            <person name="Emerson J.B."/>
            <person name="Anantharaman K."/>
            <person name="Thomas B.C."/>
            <person name="Malmstrom R."/>
            <person name="Stieglmeier M."/>
            <person name="Klingl A."/>
            <person name="Woyke T."/>
            <person name="Ryan C.M."/>
            <person name="Banfield J.F."/>
        </authorList>
    </citation>
    <scope>NUCLEOTIDE SEQUENCE [LARGE SCALE GENOMIC DNA]</scope>
</reference>
<keyword evidence="2" id="KW-0560">Oxidoreductase</keyword>
<dbReference type="PANTHER" id="PTHR43761:SF1">
    <property type="entry name" value="D-ISOMER SPECIFIC 2-HYDROXYACID DEHYDROGENASE CATALYTIC DOMAIN-CONTAINING PROTEIN-RELATED"/>
    <property type="match status" value="1"/>
</dbReference>
<evidence type="ECO:0000256" key="3">
    <source>
        <dbReference type="ARBA" id="ARBA00023027"/>
    </source>
</evidence>
<feature type="non-terminal residue" evidence="5">
    <location>
        <position position="169"/>
    </location>
</feature>
<comment type="similarity">
    <text evidence="1">Belongs to the D-isomer specific 2-hydroxyacid dehydrogenase family.</text>
</comment>
<dbReference type="EMBL" id="PFED01000096">
    <property type="protein sequence ID" value="PJE62937.1"/>
    <property type="molecule type" value="Genomic_DNA"/>
</dbReference>
<accession>A0A2M8KSN2</accession>